<dbReference type="EMBL" id="QFYP01000001">
    <property type="protein sequence ID" value="RAK61744.1"/>
    <property type="molecule type" value="Genomic_DNA"/>
</dbReference>
<dbReference type="Pfam" id="PF10604">
    <property type="entry name" value="Polyketide_cyc2"/>
    <property type="match status" value="1"/>
</dbReference>
<dbReference type="InterPro" id="IPR023393">
    <property type="entry name" value="START-like_dom_sf"/>
</dbReference>
<evidence type="ECO:0000313" key="2">
    <source>
        <dbReference type="Proteomes" id="UP000249842"/>
    </source>
</evidence>
<dbReference type="AlphaFoldDB" id="A0A328B7D8"/>
<name>A0A328B7D8_9CAUL</name>
<comment type="caution">
    <text evidence="1">The sequence shown here is derived from an EMBL/GenBank/DDBJ whole genome shotgun (WGS) entry which is preliminary data.</text>
</comment>
<evidence type="ECO:0008006" key="3">
    <source>
        <dbReference type="Google" id="ProtNLM"/>
    </source>
</evidence>
<organism evidence="1 2">
    <name type="scientific">Phenylobacterium hankyongense</name>
    <dbReference type="NCBI Taxonomy" id="1813876"/>
    <lineage>
        <taxon>Bacteria</taxon>
        <taxon>Pseudomonadati</taxon>
        <taxon>Pseudomonadota</taxon>
        <taxon>Alphaproteobacteria</taxon>
        <taxon>Caulobacterales</taxon>
        <taxon>Caulobacteraceae</taxon>
        <taxon>Phenylobacterium</taxon>
    </lineage>
</organism>
<sequence length="244" mass="25708">MLLMAELGLWPNAGQGSQGGAKPWSGGHRRGALRLAVEVAARLCARGSHRRPQGNVRMGNRVIAGVAGAMLLVAAGSASAQPAAPPPPTAPFAIPNPTYATMVLEVAVARPAEAVWRRVGKFCDIGEWMRTSCAITSGSDSQLGAVRKLGLGVTEMLVGKTDRSYTYAQPVRAGVPYNAYHGTLEVKPVTASTSKLVYSFFYDTSMLADDAARATESANRRARFTQALQNMKVLAEGGTLPPAP</sequence>
<protein>
    <recommendedName>
        <fullName evidence="3">SRPBCC family protein</fullName>
    </recommendedName>
</protein>
<gene>
    <name evidence="1" type="ORF">DJ021_08615</name>
</gene>
<dbReference type="Gene3D" id="3.30.530.20">
    <property type="match status" value="1"/>
</dbReference>
<reference evidence="2" key="1">
    <citation type="submission" date="2018-05" db="EMBL/GenBank/DDBJ databases">
        <authorList>
            <person name="Li X."/>
        </authorList>
    </citation>
    <scope>NUCLEOTIDE SEQUENCE [LARGE SCALE GENOMIC DNA]</scope>
    <source>
        <strain evidence="2">HKS-05</strain>
    </source>
</reference>
<evidence type="ECO:0000313" key="1">
    <source>
        <dbReference type="EMBL" id="RAK61744.1"/>
    </source>
</evidence>
<dbReference type="CDD" id="cd07821">
    <property type="entry name" value="PYR_PYL_RCAR_like"/>
    <property type="match status" value="1"/>
</dbReference>
<accession>A0A328B7D8</accession>
<dbReference type="SUPFAM" id="SSF55961">
    <property type="entry name" value="Bet v1-like"/>
    <property type="match status" value="1"/>
</dbReference>
<dbReference type="InterPro" id="IPR019587">
    <property type="entry name" value="Polyketide_cyclase/dehydratase"/>
</dbReference>
<keyword evidence="2" id="KW-1185">Reference proteome</keyword>
<proteinExistence type="predicted"/>
<dbReference type="Proteomes" id="UP000249842">
    <property type="component" value="Unassembled WGS sequence"/>
</dbReference>
<dbReference type="OrthoDB" id="1364128at2"/>